<name>S9S6B0_9RHOB</name>
<feature type="domain" description="Glycosyltransferase subfamily 4-like N-terminal" evidence="4">
    <location>
        <begin position="17"/>
        <end position="162"/>
    </location>
</feature>
<organism evidence="5 6">
    <name type="scientific">Salipiger mucosus DSM 16094</name>
    <dbReference type="NCBI Taxonomy" id="1123237"/>
    <lineage>
        <taxon>Bacteria</taxon>
        <taxon>Pseudomonadati</taxon>
        <taxon>Pseudomonadota</taxon>
        <taxon>Alphaproteobacteria</taxon>
        <taxon>Rhodobacterales</taxon>
        <taxon>Roseobacteraceae</taxon>
        <taxon>Salipiger</taxon>
    </lineage>
</organism>
<protein>
    <submittedName>
        <fullName evidence="5">Glycosyltransferase</fullName>
    </submittedName>
</protein>
<dbReference type="GO" id="GO:0016757">
    <property type="term" value="F:glycosyltransferase activity"/>
    <property type="evidence" value="ECO:0007669"/>
    <property type="project" value="UniProtKB-KW"/>
</dbReference>
<dbReference type="eggNOG" id="COG0438">
    <property type="taxonomic scope" value="Bacteria"/>
</dbReference>
<accession>S9S6B0</accession>
<dbReference type="EMBL" id="APVH01000008">
    <property type="protein sequence ID" value="EPX85730.1"/>
    <property type="molecule type" value="Genomic_DNA"/>
</dbReference>
<dbReference type="OrthoDB" id="9790710at2"/>
<keyword evidence="6" id="KW-1185">Reference proteome</keyword>
<proteinExistence type="predicted"/>
<evidence type="ECO:0000313" key="5">
    <source>
        <dbReference type="EMBL" id="EPX85730.1"/>
    </source>
</evidence>
<feature type="region of interest" description="Disordered" evidence="3">
    <location>
        <begin position="366"/>
        <end position="390"/>
    </location>
</feature>
<reference evidence="6" key="1">
    <citation type="journal article" date="2014" name="Stand. Genomic Sci.">
        <title>Genome sequence of the exopolysaccharide-producing Salipiger mucosus type strain (DSM 16094(T)), a moderately halophilic member of the Roseobacter clade.</title>
        <authorList>
            <person name="Riedel T."/>
            <person name="Spring S."/>
            <person name="Fiebig A."/>
            <person name="Petersen J."/>
            <person name="Kyrpides N.C."/>
            <person name="Goker M."/>
            <person name="Klenk H.P."/>
        </authorList>
    </citation>
    <scope>NUCLEOTIDE SEQUENCE [LARGE SCALE GENOMIC DNA]</scope>
    <source>
        <strain evidence="6">DSM 16094</strain>
    </source>
</reference>
<dbReference type="Proteomes" id="UP000015347">
    <property type="component" value="Unassembled WGS sequence"/>
</dbReference>
<evidence type="ECO:0000256" key="3">
    <source>
        <dbReference type="SAM" id="MobiDB-lite"/>
    </source>
</evidence>
<dbReference type="PANTHER" id="PTHR12526:SF510">
    <property type="entry name" value="D-INOSITOL 3-PHOSPHATE GLYCOSYLTRANSFERASE"/>
    <property type="match status" value="1"/>
</dbReference>
<keyword evidence="2 5" id="KW-0808">Transferase</keyword>
<dbReference type="Gene3D" id="3.40.50.2000">
    <property type="entry name" value="Glycogen Phosphorylase B"/>
    <property type="match status" value="2"/>
</dbReference>
<comment type="caution">
    <text evidence="5">The sequence shown here is derived from an EMBL/GenBank/DDBJ whole genome shotgun (WGS) entry which is preliminary data.</text>
</comment>
<keyword evidence="1" id="KW-0328">Glycosyltransferase</keyword>
<dbReference type="SUPFAM" id="SSF53756">
    <property type="entry name" value="UDP-Glycosyltransferase/glycogen phosphorylase"/>
    <property type="match status" value="1"/>
</dbReference>
<gene>
    <name evidence="5" type="ORF">Salmuc_05002</name>
</gene>
<evidence type="ECO:0000256" key="1">
    <source>
        <dbReference type="ARBA" id="ARBA00022676"/>
    </source>
</evidence>
<dbReference type="STRING" id="1123237.Salmuc_05002"/>
<dbReference type="Pfam" id="PF13692">
    <property type="entry name" value="Glyco_trans_1_4"/>
    <property type="match status" value="1"/>
</dbReference>
<dbReference type="InterPro" id="IPR028098">
    <property type="entry name" value="Glyco_trans_4-like_N"/>
</dbReference>
<dbReference type="PANTHER" id="PTHR12526">
    <property type="entry name" value="GLYCOSYLTRANSFERASE"/>
    <property type="match status" value="1"/>
</dbReference>
<dbReference type="AlphaFoldDB" id="S9S6B0"/>
<evidence type="ECO:0000256" key="2">
    <source>
        <dbReference type="ARBA" id="ARBA00022679"/>
    </source>
</evidence>
<feature type="compositionally biased region" description="Pro residues" evidence="3">
    <location>
        <begin position="374"/>
        <end position="390"/>
    </location>
</feature>
<sequence length="390" mass="43172">MKVLLINSEPIDYTIAYANGLAPHVETVAILPRKRYEKLRPWIDPRVQLELVDWPRNRSARNPAFLVELTRRIRAHRPDVVHLLSNTAPWLNAAVPFWRGARLVTTVHDVALHPGDRETSRLPGWGSRLLARQSGDIVVHGKGLRAAAAEVFGKSRDRVHVLQHPAIRRYAEQARKQGMTRTRPADQVVMLLYGRIFAYKGLETLIRAEAMIDPRLRGLRIVIAGRGDDPRALSHLMGDPSRYEIHRGFIEDAATARLFTEADMVLLPYDEASQSGVLHVAATFGKPVVVTDVGELRATVEPNGLGLVVPPRNPEALARALVRLAGNAAERARFGENARLWSEGENAPCRIGASAVTLYREMIARGDSPSSERMPPPTTDPDCPPGVVPP</sequence>
<dbReference type="Pfam" id="PF13579">
    <property type="entry name" value="Glyco_trans_4_4"/>
    <property type="match status" value="1"/>
</dbReference>
<evidence type="ECO:0000313" key="6">
    <source>
        <dbReference type="Proteomes" id="UP000015347"/>
    </source>
</evidence>
<evidence type="ECO:0000259" key="4">
    <source>
        <dbReference type="Pfam" id="PF13579"/>
    </source>
</evidence>
<dbReference type="CDD" id="cd03801">
    <property type="entry name" value="GT4_PimA-like"/>
    <property type="match status" value="1"/>
</dbReference>
<dbReference type="RefSeq" id="WP_021119784.1">
    <property type="nucleotide sequence ID" value="NZ_KE557273.1"/>
</dbReference>
<dbReference type="HOGENOM" id="CLU_009583_6_2_5"/>